<feature type="compositionally biased region" description="Basic and acidic residues" evidence="1">
    <location>
        <begin position="21"/>
        <end position="31"/>
    </location>
</feature>
<evidence type="ECO:0000313" key="6">
    <source>
        <dbReference type="RefSeq" id="XP_011300197.1"/>
    </source>
</evidence>
<dbReference type="AlphaFoldDB" id="A0A0C9R9A4"/>
<dbReference type="RefSeq" id="XP_011300196.1">
    <property type="nucleotide sequence ID" value="XM_011301894.1"/>
</dbReference>
<name>A0A0C9R9A4_9HYME</name>
<evidence type="ECO:0000313" key="2">
    <source>
        <dbReference type="EMBL" id="JAG77254.1"/>
    </source>
</evidence>
<dbReference type="Proteomes" id="UP000694866">
    <property type="component" value="Unplaced"/>
</dbReference>
<reference evidence="5 6" key="2">
    <citation type="submission" date="2025-04" db="UniProtKB">
        <authorList>
            <consortium name="RefSeq"/>
        </authorList>
    </citation>
    <scope>IDENTIFICATION</scope>
    <source>
        <strain evidence="5 6">USDA-PBARC FA_bdor</strain>
        <tissue evidence="5 6">Whole organism</tissue>
    </source>
</reference>
<dbReference type="RefSeq" id="XP_011300197.1">
    <property type="nucleotide sequence ID" value="XM_011301895.1"/>
</dbReference>
<dbReference type="GeneID" id="105264781"/>
<dbReference type="KEGG" id="fas:105264781"/>
<dbReference type="EMBL" id="GBYB01012974">
    <property type="protein sequence ID" value="JAG82741.1"/>
    <property type="molecule type" value="Transcribed_RNA"/>
</dbReference>
<reference evidence="3" key="1">
    <citation type="submission" date="2015-01" db="EMBL/GenBank/DDBJ databases">
        <title>Transcriptome Assembly of Fopius arisanus.</title>
        <authorList>
            <person name="Geib S."/>
        </authorList>
    </citation>
    <scope>NUCLEOTIDE SEQUENCE</scope>
</reference>
<feature type="compositionally biased region" description="Acidic residues" evidence="1">
    <location>
        <begin position="74"/>
        <end position="88"/>
    </location>
</feature>
<gene>
    <name evidence="5 6" type="primary">LOC105264781</name>
    <name evidence="3" type="ORF">g.16572</name>
    <name evidence="2" type="ORF">g.16576</name>
</gene>
<proteinExistence type="predicted"/>
<evidence type="ECO:0000313" key="4">
    <source>
        <dbReference type="Proteomes" id="UP000694866"/>
    </source>
</evidence>
<accession>A0A9R1SZM4</accession>
<protein>
    <submittedName>
        <fullName evidence="3 5">Uncharacterized protein</fullName>
    </submittedName>
</protein>
<feature type="region of interest" description="Disordered" evidence="1">
    <location>
        <begin position="1"/>
        <end position="93"/>
    </location>
</feature>
<evidence type="ECO:0000313" key="5">
    <source>
        <dbReference type="RefSeq" id="XP_011300196.1"/>
    </source>
</evidence>
<dbReference type="OrthoDB" id="10585524at2759"/>
<evidence type="ECO:0000256" key="1">
    <source>
        <dbReference type="SAM" id="MobiDB-lite"/>
    </source>
</evidence>
<evidence type="ECO:0000313" key="3">
    <source>
        <dbReference type="EMBL" id="JAG82741.1"/>
    </source>
</evidence>
<organism evidence="3">
    <name type="scientific">Fopius arisanus</name>
    <dbReference type="NCBI Taxonomy" id="64838"/>
    <lineage>
        <taxon>Eukaryota</taxon>
        <taxon>Metazoa</taxon>
        <taxon>Ecdysozoa</taxon>
        <taxon>Arthropoda</taxon>
        <taxon>Hexapoda</taxon>
        <taxon>Insecta</taxon>
        <taxon>Pterygota</taxon>
        <taxon>Neoptera</taxon>
        <taxon>Endopterygota</taxon>
        <taxon>Hymenoptera</taxon>
        <taxon>Apocrita</taxon>
        <taxon>Ichneumonoidea</taxon>
        <taxon>Braconidae</taxon>
        <taxon>Opiinae</taxon>
        <taxon>Fopius</taxon>
    </lineage>
</organism>
<accession>A0A0C9R9A4</accession>
<feature type="compositionally biased region" description="Basic and acidic residues" evidence="1">
    <location>
        <begin position="43"/>
        <end position="56"/>
    </location>
</feature>
<keyword evidence="4" id="KW-1185">Reference proteome</keyword>
<dbReference type="EMBL" id="GBYB01007487">
    <property type="protein sequence ID" value="JAG77254.1"/>
    <property type="molecule type" value="Transcribed_RNA"/>
</dbReference>
<sequence length="139" mass="15904">MIQSKDAVRNRLKKGIVSGETSKEDDLHEVANGDVPGESALPDIKDDGEKSDRSADEEREENSSLIENGANGMDADDDEPPEDEDSRDDESAQVQELTTIWRLYAVVRLYYRWFSDNLENIIDDLTIRLFNFYFGLQRE</sequence>
<accession>A0A9R1TXZ8</accession>